<dbReference type="AlphaFoldDB" id="A0AAE0NC16"/>
<comment type="caution">
    <text evidence="2">The sequence shown here is derived from an EMBL/GenBank/DDBJ whole genome shotgun (WGS) entry which is preliminary data.</text>
</comment>
<sequence length="504" mass="57035">MELHAGRINDAIYNPHDILVNGQFFPITKNLEAALRRVRLPDLKRTLWIDSVCINQGDISEVNIQVQRIWAIYQHARRVLVFLGDEADDSRQAFVLSSQLSQVNDLDDVGQRITALLNDENMETCWEALYQLLRRPWWSRAWTIQEYVVAKSVVFQCGSIELDGEAFGKALDVMVEYRFSSLVPARHLYLARHVPPTPIIISLNTLYRFRESNSFDARDKVYSLYRLIAENPKLAPDYTKRVQDLFKDVVGAMIESSGTLEVLSHHSKSNQTSLPGLPTWCPDWTVMRGKRMLLWPNEYHSTGPERNDPEPAFAQIDGGTLTLKGKLVQRIRWLKAFESDDLKDEKYIYNESRAIETAALRGAAHNLRMENESADHAATLDAFRRTLVASRIRKTGANNIATVLGPREADELWDAWCNQLEGNNGNTNQETTSWYTEALYGALCGRAFFVFDGGQFGLVDESAQAGDVVGVFLGARVLFFYLHGLMSGRAISGSPDRLSDIELV</sequence>
<reference evidence="2" key="1">
    <citation type="journal article" date="2023" name="Mol. Phylogenet. Evol.">
        <title>Genome-scale phylogeny and comparative genomics of the fungal order Sordariales.</title>
        <authorList>
            <person name="Hensen N."/>
            <person name="Bonometti L."/>
            <person name="Westerberg I."/>
            <person name="Brannstrom I.O."/>
            <person name="Guillou S."/>
            <person name="Cros-Aarteil S."/>
            <person name="Calhoun S."/>
            <person name="Haridas S."/>
            <person name="Kuo A."/>
            <person name="Mondo S."/>
            <person name="Pangilinan J."/>
            <person name="Riley R."/>
            <person name="LaButti K."/>
            <person name="Andreopoulos B."/>
            <person name="Lipzen A."/>
            <person name="Chen C."/>
            <person name="Yan M."/>
            <person name="Daum C."/>
            <person name="Ng V."/>
            <person name="Clum A."/>
            <person name="Steindorff A."/>
            <person name="Ohm R.A."/>
            <person name="Martin F."/>
            <person name="Silar P."/>
            <person name="Natvig D.O."/>
            <person name="Lalanne C."/>
            <person name="Gautier V."/>
            <person name="Ament-Velasquez S.L."/>
            <person name="Kruys A."/>
            <person name="Hutchinson M.I."/>
            <person name="Powell A.J."/>
            <person name="Barry K."/>
            <person name="Miller A.N."/>
            <person name="Grigoriev I.V."/>
            <person name="Debuchy R."/>
            <person name="Gladieux P."/>
            <person name="Hiltunen Thoren M."/>
            <person name="Johannesson H."/>
        </authorList>
    </citation>
    <scope>NUCLEOTIDE SEQUENCE</scope>
    <source>
        <strain evidence="2">CBS 232.78</strain>
    </source>
</reference>
<accession>A0AAE0NC16</accession>
<reference evidence="2" key="2">
    <citation type="submission" date="2023-06" db="EMBL/GenBank/DDBJ databases">
        <authorList>
            <consortium name="Lawrence Berkeley National Laboratory"/>
            <person name="Haridas S."/>
            <person name="Hensen N."/>
            <person name="Bonometti L."/>
            <person name="Westerberg I."/>
            <person name="Brannstrom I.O."/>
            <person name="Guillou S."/>
            <person name="Cros-Aarteil S."/>
            <person name="Calhoun S."/>
            <person name="Kuo A."/>
            <person name="Mondo S."/>
            <person name="Pangilinan J."/>
            <person name="Riley R."/>
            <person name="LaButti K."/>
            <person name="Andreopoulos B."/>
            <person name="Lipzen A."/>
            <person name="Chen C."/>
            <person name="Yanf M."/>
            <person name="Daum C."/>
            <person name="Ng V."/>
            <person name="Clum A."/>
            <person name="Steindorff A."/>
            <person name="Ohm R."/>
            <person name="Martin F."/>
            <person name="Silar P."/>
            <person name="Natvig D."/>
            <person name="Lalanne C."/>
            <person name="Gautier V."/>
            <person name="Ament-velasquez S.L."/>
            <person name="Kruys A."/>
            <person name="Hutchinson M.I."/>
            <person name="Powell A.J."/>
            <person name="Barry K."/>
            <person name="Miller A.N."/>
            <person name="Grigoriev I.V."/>
            <person name="Debuchy R."/>
            <person name="Gladieux P."/>
            <person name="Thoren M.H."/>
            <person name="Johannesson H."/>
        </authorList>
    </citation>
    <scope>NUCLEOTIDE SEQUENCE</scope>
    <source>
        <strain evidence="2">CBS 232.78</strain>
    </source>
</reference>
<dbReference type="InterPro" id="IPR010730">
    <property type="entry name" value="HET"/>
</dbReference>
<dbReference type="PANTHER" id="PTHR24148">
    <property type="entry name" value="ANKYRIN REPEAT DOMAIN-CONTAINING PROTEIN 39 HOMOLOG-RELATED"/>
    <property type="match status" value="1"/>
</dbReference>
<evidence type="ECO:0000313" key="2">
    <source>
        <dbReference type="EMBL" id="KAK3377925.1"/>
    </source>
</evidence>
<organism evidence="2 3">
    <name type="scientific">Podospora didyma</name>
    <dbReference type="NCBI Taxonomy" id="330526"/>
    <lineage>
        <taxon>Eukaryota</taxon>
        <taxon>Fungi</taxon>
        <taxon>Dikarya</taxon>
        <taxon>Ascomycota</taxon>
        <taxon>Pezizomycotina</taxon>
        <taxon>Sordariomycetes</taxon>
        <taxon>Sordariomycetidae</taxon>
        <taxon>Sordariales</taxon>
        <taxon>Podosporaceae</taxon>
        <taxon>Podospora</taxon>
    </lineage>
</organism>
<protein>
    <submittedName>
        <fullName evidence="2">Heterokaryon incompatibility protein-domain-containing protein</fullName>
    </submittedName>
</protein>
<dbReference type="PANTHER" id="PTHR24148:SF82">
    <property type="entry name" value="HETEROKARYON INCOMPATIBILITY DOMAIN-CONTAINING PROTEIN"/>
    <property type="match status" value="1"/>
</dbReference>
<proteinExistence type="predicted"/>
<feature type="domain" description="Heterokaryon incompatibility" evidence="1">
    <location>
        <begin position="15"/>
        <end position="146"/>
    </location>
</feature>
<name>A0AAE0NC16_9PEZI</name>
<dbReference type="Proteomes" id="UP001285441">
    <property type="component" value="Unassembled WGS sequence"/>
</dbReference>
<dbReference type="InterPro" id="IPR052895">
    <property type="entry name" value="HetReg/Transcr_Mod"/>
</dbReference>
<dbReference type="EMBL" id="JAULSW010000006">
    <property type="protein sequence ID" value="KAK3377925.1"/>
    <property type="molecule type" value="Genomic_DNA"/>
</dbReference>
<evidence type="ECO:0000259" key="1">
    <source>
        <dbReference type="Pfam" id="PF06985"/>
    </source>
</evidence>
<keyword evidence="3" id="KW-1185">Reference proteome</keyword>
<gene>
    <name evidence="2" type="ORF">B0H63DRAFT_495658</name>
</gene>
<evidence type="ECO:0000313" key="3">
    <source>
        <dbReference type="Proteomes" id="UP001285441"/>
    </source>
</evidence>
<dbReference type="Pfam" id="PF06985">
    <property type="entry name" value="HET"/>
    <property type="match status" value="1"/>
</dbReference>